<comment type="catalytic activity">
    <reaction evidence="6">
        <text>a D-alpha-amino acid + A + H2O = a 2-oxocarboxylate + AH2 + NH4(+)</text>
        <dbReference type="Rhea" id="RHEA:18125"/>
        <dbReference type="ChEBI" id="CHEBI:13193"/>
        <dbReference type="ChEBI" id="CHEBI:15377"/>
        <dbReference type="ChEBI" id="CHEBI:17499"/>
        <dbReference type="ChEBI" id="CHEBI:28938"/>
        <dbReference type="ChEBI" id="CHEBI:35179"/>
        <dbReference type="ChEBI" id="CHEBI:59871"/>
    </reaction>
</comment>
<keyword evidence="9" id="KW-1185">Reference proteome</keyword>
<dbReference type="RefSeq" id="WP_068375107.1">
    <property type="nucleotide sequence ID" value="NZ_LSNE01000003.1"/>
</dbReference>
<dbReference type="Pfam" id="PF01266">
    <property type="entry name" value="DAO"/>
    <property type="match status" value="1"/>
</dbReference>
<dbReference type="OrthoDB" id="9805337at2"/>
<reference evidence="9" key="1">
    <citation type="submission" date="2016-02" db="EMBL/GenBank/DDBJ databases">
        <authorList>
            <person name="Schultz-Johansen M."/>
            <person name="Glaring M.A."/>
            <person name="Bech P.K."/>
            <person name="Stougaard P."/>
        </authorList>
    </citation>
    <scope>NUCLEOTIDE SEQUENCE [LARGE SCALE GENOMIC DNA]</scope>
    <source>
        <strain evidence="9">S66</strain>
    </source>
</reference>
<evidence type="ECO:0000256" key="3">
    <source>
        <dbReference type="ARBA" id="ARBA00022630"/>
    </source>
</evidence>
<dbReference type="GO" id="GO:0005886">
    <property type="term" value="C:plasma membrane"/>
    <property type="evidence" value="ECO:0007669"/>
    <property type="project" value="TreeGrafter"/>
</dbReference>
<comment type="cofactor">
    <cofactor evidence="1">
        <name>FAD</name>
        <dbReference type="ChEBI" id="CHEBI:57692"/>
    </cofactor>
</comment>
<keyword evidence="4" id="KW-0274">FAD</keyword>
<dbReference type="STRING" id="1799789.AX660_06725"/>
<dbReference type="SUPFAM" id="SSF51905">
    <property type="entry name" value="FAD/NAD(P)-binding domain"/>
    <property type="match status" value="1"/>
</dbReference>
<dbReference type="NCBIfam" id="NF001933">
    <property type="entry name" value="PRK00711.1"/>
    <property type="match status" value="1"/>
</dbReference>
<dbReference type="GO" id="GO:0008718">
    <property type="term" value="F:D-amino-acid dehydrogenase activity"/>
    <property type="evidence" value="ECO:0007669"/>
    <property type="project" value="TreeGrafter"/>
</dbReference>
<evidence type="ECO:0000256" key="6">
    <source>
        <dbReference type="ARBA" id="ARBA00047884"/>
    </source>
</evidence>
<dbReference type="AlphaFoldDB" id="A0A136A5J9"/>
<dbReference type="Proteomes" id="UP000070299">
    <property type="component" value="Unassembled WGS sequence"/>
</dbReference>
<gene>
    <name evidence="8" type="ORF">AX660_06725</name>
</gene>
<comment type="caution">
    <text evidence="8">The sequence shown here is derived from an EMBL/GenBank/DDBJ whole genome shotgun (WGS) entry which is preliminary data.</text>
</comment>
<dbReference type="SUPFAM" id="SSF54373">
    <property type="entry name" value="FAD-linked reductases, C-terminal domain"/>
    <property type="match status" value="1"/>
</dbReference>
<dbReference type="Gene3D" id="3.30.9.10">
    <property type="entry name" value="D-Amino Acid Oxidase, subunit A, domain 2"/>
    <property type="match status" value="1"/>
</dbReference>
<feature type="domain" description="FAD dependent oxidoreductase" evidence="7">
    <location>
        <begin position="3"/>
        <end position="398"/>
    </location>
</feature>
<evidence type="ECO:0000313" key="9">
    <source>
        <dbReference type="Proteomes" id="UP000070299"/>
    </source>
</evidence>
<evidence type="ECO:0000313" key="8">
    <source>
        <dbReference type="EMBL" id="KXI30507.1"/>
    </source>
</evidence>
<evidence type="ECO:0000256" key="1">
    <source>
        <dbReference type="ARBA" id="ARBA00001974"/>
    </source>
</evidence>
<dbReference type="FunFam" id="3.50.50.60:FF:000020">
    <property type="entry name" value="D-amino acid dehydrogenase"/>
    <property type="match status" value="1"/>
</dbReference>
<organism evidence="8 9">
    <name type="scientific">Paraglaciecola hydrolytica</name>
    <dbReference type="NCBI Taxonomy" id="1799789"/>
    <lineage>
        <taxon>Bacteria</taxon>
        <taxon>Pseudomonadati</taxon>
        <taxon>Pseudomonadota</taxon>
        <taxon>Gammaproteobacteria</taxon>
        <taxon>Alteromonadales</taxon>
        <taxon>Alteromonadaceae</taxon>
        <taxon>Paraglaciecola</taxon>
    </lineage>
</organism>
<accession>A0A136A5J9</accession>
<dbReference type="EMBL" id="LSNE01000003">
    <property type="protein sequence ID" value="KXI30507.1"/>
    <property type="molecule type" value="Genomic_DNA"/>
</dbReference>
<evidence type="ECO:0000256" key="2">
    <source>
        <dbReference type="ARBA" id="ARBA00009410"/>
    </source>
</evidence>
<evidence type="ECO:0000256" key="4">
    <source>
        <dbReference type="ARBA" id="ARBA00022827"/>
    </source>
</evidence>
<comment type="similarity">
    <text evidence="2">Belongs to the DadA oxidoreductase family.</text>
</comment>
<dbReference type="InterPro" id="IPR036188">
    <property type="entry name" value="FAD/NAD-bd_sf"/>
</dbReference>
<proteinExistence type="inferred from homology"/>
<dbReference type="GO" id="GO:0005737">
    <property type="term" value="C:cytoplasm"/>
    <property type="evidence" value="ECO:0007669"/>
    <property type="project" value="TreeGrafter"/>
</dbReference>
<evidence type="ECO:0000256" key="5">
    <source>
        <dbReference type="ARBA" id="ARBA00023002"/>
    </source>
</evidence>
<dbReference type="Gene3D" id="3.50.50.60">
    <property type="entry name" value="FAD/NAD(P)-binding domain"/>
    <property type="match status" value="2"/>
</dbReference>
<dbReference type="PANTHER" id="PTHR13847">
    <property type="entry name" value="SARCOSINE DEHYDROGENASE-RELATED"/>
    <property type="match status" value="1"/>
</dbReference>
<dbReference type="InterPro" id="IPR006076">
    <property type="entry name" value="FAD-dep_OxRdtase"/>
</dbReference>
<sequence length="418" mass="45937">MQVLILGSGVLGVTSAWYLAKEGHTVTVVDRLENVALETSYANAGMLSFDYSTPWAAPGVPFKAIKWMMQDISPLYFHLKEFDAKTVNFLTKMMTQCTQSAFDINKERMLRVARYSGECFKSLRKELNIHYDGRASGTLEIFRSEKEMLGAKSDIAVLKKCNVPHQLVDVDGCIKHEPALANVRSKIVGGLHLPGDETGDCFKFTNALAEECKKLGVTFKMSTTIDSLETQNNQISGVNTSAGKLTADKYLVCLGSYGAAILAKIGINVPIYPMKGYSLTMPIVDESKAPVSTVMDQKYKVAVTRFDDRIRIGGIAEIANYNKELQAKRRGAIEFSVRDLFPGAGDVETAEFWTGLRPMTPDSVPILGGTKYTNLLLNTGHGTLGWTMSLGSSKFVADIISGRKPDINPEGLALERYR</sequence>
<evidence type="ECO:0000259" key="7">
    <source>
        <dbReference type="Pfam" id="PF01266"/>
    </source>
</evidence>
<dbReference type="PANTHER" id="PTHR13847:SF280">
    <property type="entry name" value="D-AMINO ACID DEHYDROGENASE"/>
    <property type="match status" value="1"/>
</dbReference>
<protein>
    <submittedName>
        <fullName evidence="8">D-amino acid dehydrogenase small subunit</fullName>
    </submittedName>
</protein>
<keyword evidence="5" id="KW-0560">Oxidoreductase</keyword>
<dbReference type="GO" id="GO:0055130">
    <property type="term" value="P:D-alanine catabolic process"/>
    <property type="evidence" value="ECO:0007669"/>
    <property type="project" value="TreeGrafter"/>
</dbReference>
<keyword evidence="3" id="KW-0285">Flavoprotein</keyword>
<name>A0A136A5J9_9ALTE</name>